<gene>
    <name evidence="1" type="ORF">HICCMSTLAB_LOCUS930</name>
</gene>
<dbReference type="OrthoDB" id="7666449at2759"/>
<dbReference type="Proteomes" id="UP000786811">
    <property type="component" value="Unassembled WGS sequence"/>
</dbReference>
<dbReference type="Gene3D" id="2.130.10.10">
    <property type="entry name" value="YVTN repeat-like/Quinoprotein amine dehydrogenase"/>
    <property type="match status" value="1"/>
</dbReference>
<name>A0A8J2EC96_COTCN</name>
<organism evidence="1 2">
    <name type="scientific">Cotesia congregata</name>
    <name type="common">Parasitoid wasp</name>
    <name type="synonym">Apanteles congregatus</name>
    <dbReference type="NCBI Taxonomy" id="51543"/>
    <lineage>
        <taxon>Eukaryota</taxon>
        <taxon>Metazoa</taxon>
        <taxon>Ecdysozoa</taxon>
        <taxon>Arthropoda</taxon>
        <taxon>Hexapoda</taxon>
        <taxon>Insecta</taxon>
        <taxon>Pterygota</taxon>
        <taxon>Neoptera</taxon>
        <taxon>Endopterygota</taxon>
        <taxon>Hymenoptera</taxon>
        <taxon>Apocrita</taxon>
        <taxon>Ichneumonoidea</taxon>
        <taxon>Braconidae</taxon>
        <taxon>Microgastrinae</taxon>
        <taxon>Cotesia</taxon>
    </lineage>
</organism>
<dbReference type="EMBL" id="CAJNRD030001114">
    <property type="protein sequence ID" value="CAG5074158.1"/>
    <property type="molecule type" value="Genomic_DNA"/>
</dbReference>
<comment type="caution">
    <text evidence="1">The sequence shown here is derived from an EMBL/GenBank/DDBJ whole genome shotgun (WGS) entry which is preliminary data.</text>
</comment>
<protein>
    <submittedName>
        <fullName evidence="1">Uncharacterized protein</fullName>
    </submittedName>
</protein>
<dbReference type="InterPro" id="IPR015943">
    <property type="entry name" value="WD40/YVTN_repeat-like_dom_sf"/>
</dbReference>
<accession>A0A8J2EC96</accession>
<reference evidence="1" key="1">
    <citation type="submission" date="2021-04" db="EMBL/GenBank/DDBJ databases">
        <authorList>
            <person name="Chebbi M.A.C M."/>
        </authorList>
    </citation>
    <scope>NUCLEOTIDE SEQUENCE</scope>
</reference>
<keyword evidence="2" id="KW-1185">Reference proteome</keyword>
<dbReference type="SUPFAM" id="SSF50978">
    <property type="entry name" value="WD40 repeat-like"/>
    <property type="match status" value="1"/>
</dbReference>
<evidence type="ECO:0000313" key="2">
    <source>
        <dbReference type="Proteomes" id="UP000786811"/>
    </source>
</evidence>
<dbReference type="InterPro" id="IPR036322">
    <property type="entry name" value="WD40_repeat_dom_sf"/>
</dbReference>
<proteinExistence type="predicted"/>
<evidence type="ECO:0000313" key="1">
    <source>
        <dbReference type="EMBL" id="CAG5074158.1"/>
    </source>
</evidence>
<dbReference type="AlphaFoldDB" id="A0A8J2EC96"/>
<sequence>MEVDEPVGIQLPIEVWESIFREIDDPFALIKCQEICESFYWIVSNQLPNYEWRRRAKDHIHEFYFHEVMHKSSQDFYIREVLKVEDRQKWFGMFRSWFKWKMFDHKKIAAAQLIPAFKTDTVTCFDVWHDILVAGTRSGMIEFFSVTEDITTSKFDTARIFSKSHGDEIVQVRLWSASDSLVFAISLSADKLVKFWNLETQKEITPGTIYADQICSSTMHNCFAALRGKITEYYYDQKSDRVTCGVKIELDCEHDTLLTLLSLHTKPVIVATNRFGILKTHNVSEPFLSREKQHFQVTQTYGGKPLSPLMKKKNKFLVTFRNAVIGISDNELLIHASGVDHRMFTNFGNRNLKSVKTHGNNLFLGFSSGRVQVINYKNITFLFKFNYRDHDDREITVSTSSSVDDIVVSEFQTSPYVFTQASDKSLYIASLPIDDAIVAHRST</sequence>